<feature type="transmembrane region" description="Helical" evidence="1">
    <location>
        <begin position="6"/>
        <end position="29"/>
    </location>
</feature>
<evidence type="ECO:0000313" key="4">
    <source>
        <dbReference type="Proteomes" id="UP001162030"/>
    </source>
</evidence>
<dbReference type="EMBL" id="OX458333">
    <property type="protein sequence ID" value="CAI8964805.1"/>
    <property type="molecule type" value="Genomic_DNA"/>
</dbReference>
<keyword evidence="1" id="KW-0472">Membrane</keyword>
<organism evidence="3 4">
    <name type="scientific">Methylocaldum szegediense</name>
    <dbReference type="NCBI Taxonomy" id="73780"/>
    <lineage>
        <taxon>Bacteria</taxon>
        <taxon>Pseudomonadati</taxon>
        <taxon>Pseudomonadota</taxon>
        <taxon>Gammaproteobacteria</taxon>
        <taxon>Methylococcales</taxon>
        <taxon>Methylococcaceae</taxon>
        <taxon>Methylocaldum</taxon>
    </lineage>
</organism>
<feature type="transmembrane region" description="Helical" evidence="1">
    <location>
        <begin position="87"/>
        <end position="108"/>
    </location>
</feature>
<evidence type="ECO:0000256" key="1">
    <source>
        <dbReference type="SAM" id="Phobius"/>
    </source>
</evidence>
<keyword evidence="4" id="KW-1185">Reference proteome</keyword>
<keyword evidence="1" id="KW-0812">Transmembrane</keyword>
<gene>
    <name evidence="3" type="ORF">MSZNOR_4741</name>
</gene>
<proteinExistence type="predicted"/>
<feature type="domain" description="Copper resistance protein D" evidence="2">
    <location>
        <begin position="43"/>
        <end position="133"/>
    </location>
</feature>
<dbReference type="RefSeq" id="WP_026610026.1">
    <property type="nucleotide sequence ID" value="NZ_OX458333.1"/>
</dbReference>
<dbReference type="Proteomes" id="UP001162030">
    <property type="component" value="Chromosome"/>
</dbReference>
<evidence type="ECO:0000259" key="2">
    <source>
        <dbReference type="Pfam" id="PF05425"/>
    </source>
</evidence>
<feature type="transmembrane region" description="Helical" evidence="1">
    <location>
        <begin position="50"/>
        <end position="67"/>
    </location>
</feature>
<name>A0ABM9I8V2_9GAMM</name>
<accession>A0ABM9I8V2</accession>
<evidence type="ECO:0000313" key="3">
    <source>
        <dbReference type="EMBL" id="CAI8964805.1"/>
    </source>
</evidence>
<keyword evidence="1" id="KW-1133">Transmembrane helix</keyword>
<dbReference type="Pfam" id="PF05425">
    <property type="entry name" value="CopD"/>
    <property type="match status" value="1"/>
</dbReference>
<sequence>MYELAILAHVIGATIWTGGHIVLALAVLPDVLKHEDLSYIRRFESGYEKIGIPALIVQIVSGLYLASFLVPEVSKIFDWGNPAVKLLWVKLSLLLITALLAADARLRVIPNLSPSNLNSLALHIIPVTAVSVLFVISGVLYRLGWFA</sequence>
<reference evidence="3 4" key="1">
    <citation type="submission" date="2023-03" db="EMBL/GenBank/DDBJ databases">
        <authorList>
            <person name="Pearce D."/>
        </authorList>
    </citation>
    <scope>NUCLEOTIDE SEQUENCE [LARGE SCALE GENOMIC DNA]</scope>
    <source>
        <strain evidence="3">Msz</strain>
    </source>
</reference>
<protein>
    <submittedName>
        <fullName evidence="3">Copper resistance protein D</fullName>
    </submittedName>
</protein>
<feature type="transmembrane region" description="Helical" evidence="1">
    <location>
        <begin position="120"/>
        <end position="141"/>
    </location>
</feature>
<dbReference type="InterPro" id="IPR008457">
    <property type="entry name" value="Cu-R_CopD_dom"/>
</dbReference>